<dbReference type="Pfam" id="PF01551">
    <property type="entry name" value="Peptidase_M23"/>
    <property type="match status" value="1"/>
</dbReference>
<feature type="domain" description="M23ase beta-sheet core" evidence="1">
    <location>
        <begin position="150"/>
        <end position="247"/>
    </location>
</feature>
<dbReference type="AlphaFoldDB" id="A0A345SYX9"/>
<evidence type="ECO:0000259" key="1">
    <source>
        <dbReference type="Pfam" id="PF01551"/>
    </source>
</evidence>
<evidence type="ECO:0000313" key="3">
    <source>
        <dbReference type="Proteomes" id="UP000249340"/>
    </source>
</evidence>
<dbReference type="KEGG" id="stri:C7M71_017460"/>
<evidence type="ECO:0000313" key="2">
    <source>
        <dbReference type="EMBL" id="AXI78934.1"/>
    </source>
</evidence>
<reference evidence="3" key="1">
    <citation type="submission" date="2018-07" db="EMBL/GenBank/DDBJ databases">
        <title>Streptacidiphilus bronchialis DSM 106435 chromosome.</title>
        <authorList>
            <person name="Batra D."/>
            <person name="Gulvik C.A."/>
        </authorList>
    </citation>
    <scope>NUCLEOTIDE SEQUENCE [LARGE SCALE GENOMIC DNA]</scope>
    <source>
        <strain evidence="3">DSM 106435</strain>
    </source>
</reference>
<dbReference type="EMBL" id="CP031264">
    <property type="protein sequence ID" value="AXI78934.1"/>
    <property type="molecule type" value="Genomic_DNA"/>
</dbReference>
<protein>
    <submittedName>
        <fullName evidence="2">M23 family peptidase</fullName>
    </submittedName>
</protein>
<dbReference type="InterPro" id="IPR016047">
    <property type="entry name" value="M23ase_b-sheet_dom"/>
</dbReference>
<dbReference type="Gene3D" id="2.70.70.10">
    <property type="entry name" value="Glucose Permease (Domain IIA)"/>
    <property type="match status" value="1"/>
</dbReference>
<proteinExistence type="predicted"/>
<dbReference type="InterPro" id="IPR011055">
    <property type="entry name" value="Dup_hybrid_motif"/>
</dbReference>
<name>A0A345SYX9_9ACTN</name>
<sequence length="277" mass="28323">MLAGLAATWCLLRLGPWHALPPYGRLLPAAAVAGPLAAGLRVPAAGLPWDLRAPLALLPPLAVLAAAAWTALRCRPRSGPGDPPLVLESPLRGGTVCLLQAGGPTVNRHAADPCGRAAHHGCDLTVLGSGLRWRRRRALGLMPAANESYAAYGHPVRSPCDGIVAVAVDGLPDNEPGSVDPAHPLGNHIAVDTGRALVVLAHLRPGSLRVPVGARVTAGTMLAAVGNSGDTGGEPLLHLRVETRTSSCSPGSGTALPLRLAELSGVPLRGRRFTVSG</sequence>
<dbReference type="SUPFAM" id="SSF51261">
    <property type="entry name" value="Duplicated hybrid motif"/>
    <property type="match status" value="1"/>
</dbReference>
<accession>A0A345SYX9</accession>
<keyword evidence="3" id="KW-1185">Reference proteome</keyword>
<gene>
    <name evidence="2" type="ORF">C7M71_017460</name>
</gene>
<dbReference type="RefSeq" id="WP_114914411.1">
    <property type="nucleotide sequence ID" value="NZ_CP031264.1"/>
</dbReference>
<organism evidence="2 3">
    <name type="scientific">Peterkaempfera bronchialis</name>
    <dbReference type="NCBI Taxonomy" id="2126346"/>
    <lineage>
        <taxon>Bacteria</taxon>
        <taxon>Bacillati</taxon>
        <taxon>Actinomycetota</taxon>
        <taxon>Actinomycetes</taxon>
        <taxon>Kitasatosporales</taxon>
        <taxon>Streptomycetaceae</taxon>
        <taxon>Peterkaempfera</taxon>
    </lineage>
</organism>
<dbReference type="Proteomes" id="UP000249340">
    <property type="component" value="Chromosome"/>
</dbReference>
<dbReference type="OrthoDB" id="9809488at2"/>
<dbReference type="CDD" id="cd12797">
    <property type="entry name" value="M23_peptidase"/>
    <property type="match status" value="1"/>
</dbReference>